<dbReference type="FunCoup" id="A0A1Y2LNC4">
    <property type="interactions" value="23"/>
</dbReference>
<evidence type="ECO:0000259" key="2">
    <source>
        <dbReference type="Pfam" id="PF01370"/>
    </source>
</evidence>
<accession>A0A1Y2LNC4</accession>
<reference evidence="4 5" key="1">
    <citation type="journal article" date="2017" name="Genome Announc.">
        <title>Genome sequence of the saprophytic ascomycete Epicoccum nigrum ICMP 19927 strain isolated from New Zealand.</title>
        <authorList>
            <person name="Fokin M."/>
            <person name="Fleetwood D."/>
            <person name="Weir B.S."/>
            <person name="Villas-Boas S.G."/>
        </authorList>
    </citation>
    <scope>NUCLEOTIDE SEQUENCE [LARGE SCALE GENOMIC DNA]</scope>
    <source>
        <strain evidence="4 5">ICMP 19927</strain>
    </source>
</reference>
<feature type="compositionally biased region" description="Polar residues" evidence="1">
    <location>
        <begin position="80"/>
        <end position="90"/>
    </location>
</feature>
<dbReference type="InParanoid" id="A0A1Y2LNC4"/>
<dbReference type="Pfam" id="PF13460">
    <property type="entry name" value="NAD_binding_10"/>
    <property type="match status" value="1"/>
</dbReference>
<dbReference type="PANTHER" id="PTHR48079:SF6">
    <property type="entry name" value="NAD(P)-BINDING DOMAIN-CONTAINING PROTEIN-RELATED"/>
    <property type="match status" value="1"/>
</dbReference>
<protein>
    <recommendedName>
        <fullName evidence="6">NAD(P)-binding domain-containing protein</fullName>
    </recommendedName>
</protein>
<dbReference type="Gene3D" id="3.40.50.720">
    <property type="entry name" value="NAD(P)-binding Rossmann-like Domain"/>
    <property type="match status" value="1"/>
</dbReference>
<dbReference type="SUPFAM" id="SSF51735">
    <property type="entry name" value="NAD(P)-binding Rossmann-fold domains"/>
    <property type="match status" value="1"/>
</dbReference>
<dbReference type="InterPro" id="IPR016040">
    <property type="entry name" value="NAD(P)-bd_dom"/>
</dbReference>
<name>A0A1Y2LNC4_EPING</name>
<evidence type="ECO:0000256" key="1">
    <source>
        <dbReference type="SAM" id="MobiDB-lite"/>
    </source>
</evidence>
<sequence>MSEIQHQTPDYEHAYKSACWIRGVDYRAVETGKVYQTSNQSIRPHCYTEITIYNTLTSKSTNTPHGTQALPVSPPPSLPKNAQLTQPPSSTGATGYIGGSVLATLVTAHPDWTFTALLRRAPPSFSTVYPSVRILHGDYDSVSTLAAAAQDADIVVHCGDSDHEASLNALLAGLKRRSTPGYLVHLSGTGIVADWAEEEFQGRLNPKVWSDVDKEDVEAIRNLPEERLHRNTEKMLHQTIRDDGDKVKVAVMCPPDIYGKGKGPGKTSSAMVPMFVREAMKRGHVFHINEGANARSWVHIDDLMRVYTKVVEVAASGDADTVQQYFGENGYHFAGTQEHSHMQLARKVGEVLAQRAVIASPEPVEIGLEEVDKIVYWPQFPALARYLYASNSRTSADRAKELWGYEGRAEGLLEGVKGDVLAALEASG</sequence>
<proteinExistence type="predicted"/>
<dbReference type="GO" id="GO:0005737">
    <property type="term" value="C:cytoplasm"/>
    <property type="evidence" value="ECO:0007669"/>
    <property type="project" value="TreeGrafter"/>
</dbReference>
<dbReference type="EMBL" id="KZ107854">
    <property type="protein sequence ID" value="OSS45463.1"/>
    <property type="molecule type" value="Genomic_DNA"/>
</dbReference>
<feature type="region of interest" description="Disordered" evidence="1">
    <location>
        <begin position="58"/>
        <end position="90"/>
    </location>
</feature>
<evidence type="ECO:0000259" key="3">
    <source>
        <dbReference type="Pfam" id="PF13460"/>
    </source>
</evidence>
<gene>
    <name evidence="4" type="ORF">B5807_10324</name>
</gene>
<evidence type="ECO:0008006" key="6">
    <source>
        <dbReference type="Google" id="ProtNLM"/>
    </source>
</evidence>
<dbReference type="STRING" id="105696.A0A1Y2LNC4"/>
<dbReference type="InterPro" id="IPR036291">
    <property type="entry name" value="NAD(P)-bd_dom_sf"/>
</dbReference>
<dbReference type="Pfam" id="PF01370">
    <property type="entry name" value="Epimerase"/>
    <property type="match status" value="1"/>
</dbReference>
<dbReference type="InterPro" id="IPR051783">
    <property type="entry name" value="NAD(P)-dependent_oxidoreduct"/>
</dbReference>
<dbReference type="PANTHER" id="PTHR48079">
    <property type="entry name" value="PROTEIN YEEZ"/>
    <property type="match status" value="1"/>
</dbReference>
<dbReference type="InterPro" id="IPR001509">
    <property type="entry name" value="Epimerase_deHydtase"/>
</dbReference>
<dbReference type="OMA" id="ARSWVHI"/>
<evidence type="ECO:0000313" key="5">
    <source>
        <dbReference type="Proteomes" id="UP000193240"/>
    </source>
</evidence>
<keyword evidence="5" id="KW-1185">Reference proteome</keyword>
<evidence type="ECO:0000313" key="4">
    <source>
        <dbReference type="EMBL" id="OSS45463.1"/>
    </source>
</evidence>
<feature type="domain" description="NAD(P)-binding" evidence="3">
    <location>
        <begin position="92"/>
        <end position="175"/>
    </location>
</feature>
<dbReference type="GO" id="GO:0004029">
    <property type="term" value="F:aldehyde dehydrogenase (NAD+) activity"/>
    <property type="evidence" value="ECO:0007669"/>
    <property type="project" value="TreeGrafter"/>
</dbReference>
<organism evidence="4 5">
    <name type="scientific">Epicoccum nigrum</name>
    <name type="common">Soil fungus</name>
    <name type="synonym">Epicoccum purpurascens</name>
    <dbReference type="NCBI Taxonomy" id="105696"/>
    <lineage>
        <taxon>Eukaryota</taxon>
        <taxon>Fungi</taxon>
        <taxon>Dikarya</taxon>
        <taxon>Ascomycota</taxon>
        <taxon>Pezizomycotina</taxon>
        <taxon>Dothideomycetes</taxon>
        <taxon>Pleosporomycetidae</taxon>
        <taxon>Pleosporales</taxon>
        <taxon>Pleosporineae</taxon>
        <taxon>Didymellaceae</taxon>
        <taxon>Epicoccum</taxon>
    </lineage>
</organism>
<dbReference type="Proteomes" id="UP000193240">
    <property type="component" value="Unassembled WGS sequence"/>
</dbReference>
<dbReference type="AlphaFoldDB" id="A0A1Y2LNC4"/>
<feature type="domain" description="NAD-dependent epimerase/dehydratase" evidence="2">
    <location>
        <begin position="238"/>
        <end position="318"/>
    </location>
</feature>